<organism evidence="8 9">
    <name type="scientific">Lautropia dentalis</name>
    <dbReference type="NCBI Taxonomy" id="2490857"/>
    <lineage>
        <taxon>Bacteria</taxon>
        <taxon>Pseudomonadati</taxon>
        <taxon>Pseudomonadota</taxon>
        <taxon>Betaproteobacteria</taxon>
        <taxon>Burkholderiales</taxon>
        <taxon>Burkholderiaceae</taxon>
        <taxon>Lautropia</taxon>
    </lineage>
</organism>
<feature type="region of interest" description="Disordered" evidence="5">
    <location>
        <begin position="552"/>
        <end position="591"/>
    </location>
</feature>
<dbReference type="InterPro" id="IPR000873">
    <property type="entry name" value="AMP-dep_synth/lig_dom"/>
</dbReference>
<dbReference type="InterPro" id="IPR045851">
    <property type="entry name" value="AMP-bd_C_sf"/>
</dbReference>
<evidence type="ECO:0000256" key="2">
    <source>
        <dbReference type="ARBA" id="ARBA00022598"/>
    </source>
</evidence>
<dbReference type="Proteomes" id="UP000270261">
    <property type="component" value="Unassembled WGS sequence"/>
</dbReference>
<proteinExistence type="inferred from homology"/>
<feature type="domain" description="AMP-binding enzyme C-terminal" evidence="7">
    <location>
        <begin position="463"/>
        <end position="571"/>
    </location>
</feature>
<dbReference type="CDD" id="cd05931">
    <property type="entry name" value="FAAL"/>
    <property type="match status" value="1"/>
</dbReference>
<dbReference type="GO" id="GO:0005886">
    <property type="term" value="C:plasma membrane"/>
    <property type="evidence" value="ECO:0007669"/>
    <property type="project" value="TreeGrafter"/>
</dbReference>
<keyword evidence="3" id="KW-0276">Fatty acid metabolism</keyword>
<dbReference type="InterPro" id="IPR025110">
    <property type="entry name" value="AMP-bd_C"/>
</dbReference>
<dbReference type="OrthoDB" id="6297021at2"/>
<dbReference type="Gene3D" id="3.40.50.12780">
    <property type="entry name" value="N-terminal domain of ligase-like"/>
    <property type="match status" value="1"/>
</dbReference>
<gene>
    <name evidence="8" type="ORF">EHV23_14700</name>
</gene>
<feature type="compositionally biased region" description="Low complexity" evidence="5">
    <location>
        <begin position="581"/>
        <end position="591"/>
    </location>
</feature>
<name>A0A426FPE6_9BURK</name>
<evidence type="ECO:0000256" key="1">
    <source>
        <dbReference type="ARBA" id="ARBA00006432"/>
    </source>
</evidence>
<evidence type="ECO:0000256" key="4">
    <source>
        <dbReference type="ARBA" id="ARBA00023098"/>
    </source>
</evidence>
<sequence length="591" mass="65315">MTDIQPRYPTITAALAHHALHRPDAVAFEFMSPHSERVIQTFGELFDQSQRVATWLRRTVKPGSRILLPSNNDRTFHPAFMGCLMAGCIAIPIQIPIPKAKPKDKGLGRFNAILQDSDAALMLLDERNLNALVRHLSGTAAHFSQNLPMQGIEEILQNTTSDGAEDVAHPDGVAFLQYTSGSTAAPRGVVIRNHAIVCNQRDIQYRYGLTEYTDTVSWLPLYHDMGLCTGLLQPIYLGQTGVLTTPQDFITRPYIWLREISTHHHVFSAAPNFAFSHCARRIPDEDLATLDLSSWHAAVCGAEPIIADDIEAFFQRFSSVGFRPTAFCPSYGMAECTLMITGLHPGNTTNFGRFAAPALGEHRVETTTDTTDSIRLVGCGVTGVGTRVRIVDPATHEDTPQGEVGEIAVASESEGDGYWNNTKATEATFGYDLEHNGHSRYVLSGDLGFIHEGELFICGRRKDLIIVNGVNHYPQDIERTAQLQHPDLPLYRATAFHSQFGESDVVLVVEAPRRVVLDEADTLRRDIIQAVRLEHQLTLSDVVIVNVGSVPKTSSGKVQRQQSAQLYREGQFQPPRRRLRPQTQAQAGSPA</sequence>
<dbReference type="InterPro" id="IPR042099">
    <property type="entry name" value="ANL_N_sf"/>
</dbReference>
<dbReference type="Pfam" id="PF00501">
    <property type="entry name" value="AMP-binding"/>
    <property type="match status" value="1"/>
</dbReference>
<evidence type="ECO:0000259" key="7">
    <source>
        <dbReference type="Pfam" id="PF23024"/>
    </source>
</evidence>
<feature type="compositionally biased region" description="Polar residues" evidence="5">
    <location>
        <begin position="552"/>
        <end position="565"/>
    </location>
</feature>
<keyword evidence="2 8" id="KW-0436">Ligase</keyword>
<dbReference type="RefSeq" id="WP_125096721.1">
    <property type="nucleotide sequence ID" value="NZ_RRUE01000002.1"/>
</dbReference>
<protein>
    <submittedName>
        <fullName evidence="8">Fatty acyl-AMP ligase</fullName>
    </submittedName>
</protein>
<keyword evidence="9" id="KW-1185">Reference proteome</keyword>
<evidence type="ECO:0000313" key="8">
    <source>
        <dbReference type="EMBL" id="RRN44529.1"/>
    </source>
</evidence>
<comment type="similarity">
    <text evidence="1">Belongs to the ATP-dependent AMP-binding enzyme family.</text>
</comment>
<dbReference type="GO" id="GO:0070566">
    <property type="term" value="F:adenylyltransferase activity"/>
    <property type="evidence" value="ECO:0007669"/>
    <property type="project" value="TreeGrafter"/>
</dbReference>
<dbReference type="PANTHER" id="PTHR22754:SF32">
    <property type="entry name" value="DISCO-INTERACTING PROTEIN 2"/>
    <property type="match status" value="1"/>
</dbReference>
<dbReference type="InterPro" id="IPR040097">
    <property type="entry name" value="FAAL/FAAC"/>
</dbReference>
<dbReference type="AlphaFoldDB" id="A0A426FPE6"/>
<evidence type="ECO:0000256" key="5">
    <source>
        <dbReference type="SAM" id="MobiDB-lite"/>
    </source>
</evidence>
<evidence type="ECO:0000256" key="3">
    <source>
        <dbReference type="ARBA" id="ARBA00022832"/>
    </source>
</evidence>
<dbReference type="EMBL" id="RRUE01000002">
    <property type="protein sequence ID" value="RRN44529.1"/>
    <property type="molecule type" value="Genomic_DNA"/>
</dbReference>
<comment type="caution">
    <text evidence="8">The sequence shown here is derived from an EMBL/GenBank/DDBJ whole genome shotgun (WGS) entry which is preliminary data.</text>
</comment>
<keyword evidence="4" id="KW-0443">Lipid metabolism</keyword>
<dbReference type="SUPFAM" id="SSF56801">
    <property type="entry name" value="Acetyl-CoA synthetase-like"/>
    <property type="match status" value="1"/>
</dbReference>
<reference evidence="8 9" key="1">
    <citation type="submission" date="2018-11" db="EMBL/GenBank/DDBJ databases">
        <title>Genome sequencing of Lautropia sp. KCOM 2505 (= ChDC F240).</title>
        <authorList>
            <person name="Kook J.-K."/>
            <person name="Park S.-N."/>
            <person name="Lim Y.K."/>
        </authorList>
    </citation>
    <scope>NUCLEOTIDE SEQUENCE [LARGE SCALE GENOMIC DNA]</scope>
    <source>
        <strain evidence="8 9">KCOM 2505</strain>
    </source>
</reference>
<dbReference type="GO" id="GO:0071766">
    <property type="term" value="P:Actinobacterium-type cell wall biogenesis"/>
    <property type="evidence" value="ECO:0007669"/>
    <property type="project" value="UniProtKB-ARBA"/>
</dbReference>
<accession>A0A426FPE6</accession>
<dbReference type="GO" id="GO:0006633">
    <property type="term" value="P:fatty acid biosynthetic process"/>
    <property type="evidence" value="ECO:0007669"/>
    <property type="project" value="TreeGrafter"/>
</dbReference>
<feature type="domain" description="AMP-dependent synthetase/ligase" evidence="6">
    <location>
        <begin position="16"/>
        <end position="419"/>
    </location>
</feature>
<dbReference type="Gene3D" id="3.30.300.30">
    <property type="match status" value="1"/>
</dbReference>
<dbReference type="Pfam" id="PF23024">
    <property type="entry name" value="AMP-dom_DIP2-like"/>
    <property type="match status" value="1"/>
</dbReference>
<dbReference type="GO" id="GO:0016874">
    <property type="term" value="F:ligase activity"/>
    <property type="evidence" value="ECO:0007669"/>
    <property type="project" value="UniProtKB-KW"/>
</dbReference>
<dbReference type="FunFam" id="3.40.50.12780:FF:000013">
    <property type="entry name" value="Long-chain-fatty-acid--AMP ligase FadD32"/>
    <property type="match status" value="1"/>
</dbReference>
<dbReference type="PANTHER" id="PTHR22754">
    <property type="entry name" value="DISCO-INTERACTING PROTEIN 2 DIP2 -RELATED"/>
    <property type="match status" value="1"/>
</dbReference>
<evidence type="ECO:0000259" key="6">
    <source>
        <dbReference type="Pfam" id="PF00501"/>
    </source>
</evidence>
<evidence type="ECO:0000313" key="9">
    <source>
        <dbReference type="Proteomes" id="UP000270261"/>
    </source>
</evidence>